<dbReference type="EMBL" id="BLLK01000045">
    <property type="protein sequence ID" value="GFH51580.1"/>
    <property type="molecule type" value="Genomic_DNA"/>
</dbReference>
<proteinExistence type="predicted"/>
<evidence type="ECO:0000256" key="1">
    <source>
        <dbReference type="SAM" id="Coils"/>
    </source>
</evidence>
<evidence type="ECO:0000313" key="2">
    <source>
        <dbReference type="EMBL" id="GFH51580.1"/>
    </source>
</evidence>
<keyword evidence="3" id="KW-1185">Reference proteome</keyword>
<comment type="caution">
    <text evidence="2">The sequence shown here is derived from an EMBL/GenBank/DDBJ whole genome shotgun (WGS) entry which is preliminary data.</text>
</comment>
<accession>A0AAD3CV20</accession>
<protein>
    <submittedName>
        <fullName evidence="2">Uncharacterized protein</fullName>
    </submittedName>
</protein>
<gene>
    <name evidence="2" type="ORF">CTEN210_08056</name>
</gene>
<evidence type="ECO:0000313" key="3">
    <source>
        <dbReference type="Proteomes" id="UP001054902"/>
    </source>
</evidence>
<sequence>MSGNKDIEGEVVREVHLKISPQYASVQVIPKAEEKNDKNFPHNLHNAAELFLRVGMVENAERLRETTDSMINIYASNPDGKTGMRIGNGCVCWSCGYCGIPKDYKDDKKSIHSKKPGPCSNCGEFEQINWLKITHKDGKKVKDMPWIEHAPLSEEEQKKKKEAEIAAKRKEIEERVKQALKDRAEKEKNIPK</sequence>
<keyword evidence="1" id="KW-0175">Coiled coil</keyword>
<dbReference type="AlphaFoldDB" id="A0AAD3CV20"/>
<organism evidence="2 3">
    <name type="scientific">Chaetoceros tenuissimus</name>
    <dbReference type="NCBI Taxonomy" id="426638"/>
    <lineage>
        <taxon>Eukaryota</taxon>
        <taxon>Sar</taxon>
        <taxon>Stramenopiles</taxon>
        <taxon>Ochrophyta</taxon>
        <taxon>Bacillariophyta</taxon>
        <taxon>Coscinodiscophyceae</taxon>
        <taxon>Chaetocerotophycidae</taxon>
        <taxon>Chaetocerotales</taxon>
        <taxon>Chaetocerotaceae</taxon>
        <taxon>Chaetoceros</taxon>
    </lineage>
</organism>
<reference evidence="2 3" key="1">
    <citation type="journal article" date="2021" name="Sci. Rep.">
        <title>The genome of the diatom Chaetoceros tenuissimus carries an ancient integrated fragment of an extant virus.</title>
        <authorList>
            <person name="Hongo Y."/>
            <person name="Kimura K."/>
            <person name="Takaki Y."/>
            <person name="Yoshida Y."/>
            <person name="Baba S."/>
            <person name="Kobayashi G."/>
            <person name="Nagasaki K."/>
            <person name="Hano T."/>
            <person name="Tomaru Y."/>
        </authorList>
    </citation>
    <scope>NUCLEOTIDE SEQUENCE [LARGE SCALE GENOMIC DNA]</scope>
    <source>
        <strain evidence="2 3">NIES-3715</strain>
    </source>
</reference>
<feature type="coiled-coil region" evidence="1">
    <location>
        <begin position="153"/>
        <end position="189"/>
    </location>
</feature>
<dbReference type="Proteomes" id="UP001054902">
    <property type="component" value="Unassembled WGS sequence"/>
</dbReference>
<name>A0AAD3CV20_9STRA</name>